<evidence type="ECO:0000259" key="8">
    <source>
        <dbReference type="Pfam" id="PF01757"/>
    </source>
</evidence>
<accession>A0A2M9HPE6</accession>
<feature type="transmembrane region" description="Helical" evidence="7">
    <location>
        <begin position="296"/>
        <end position="313"/>
    </location>
</feature>
<gene>
    <name evidence="9" type="ORF">CUU80_08555</name>
</gene>
<feature type="transmembrane region" description="Helical" evidence="7">
    <location>
        <begin position="213"/>
        <end position="231"/>
    </location>
</feature>
<evidence type="ECO:0000313" key="10">
    <source>
        <dbReference type="Proteomes" id="UP000228755"/>
    </source>
</evidence>
<evidence type="ECO:0000313" key="9">
    <source>
        <dbReference type="EMBL" id="PJM78649.1"/>
    </source>
</evidence>
<dbReference type="EMBL" id="PGLQ01000006">
    <property type="protein sequence ID" value="PJM78649.1"/>
    <property type="molecule type" value="Genomic_DNA"/>
</dbReference>
<sequence length="373" mass="41517">MLMVIGVHVTNNYMPVKMQLTGWAERARFVLVALLLICNPLFIMISGRFNLTFRTSSGSDSEFAGRSVDQRPISRQNNEHQNNEHIGAGAQGIRASLRPYARYYYKRFISLILPYLLYAGGLGFVAYLLMNHRTFGGAVSGALFDLFSGYDDSVYWFVFMLAGFVLATPFLAPMMHAVGRTGAWLLIGLSIGVAAIEQICNLAGYRLLFVQSFPWHGLIVYYLLGFALEMYPPSVCVRRCLYVIAPFALVWTAATPALFPGQPAQTMRTLTAAYAAVVTAVFLLFRYDVHIRSRRVSTVITWLAGYSYTIYLVHSPLTKALIGPRLPDPVNGWQYMGLAALMFVIALSASLVLALTADNLVLKPLQRLLRKAL</sequence>
<keyword evidence="10" id="KW-1185">Reference proteome</keyword>
<feature type="transmembrane region" description="Helical" evidence="7">
    <location>
        <begin position="108"/>
        <end position="130"/>
    </location>
</feature>
<proteinExistence type="inferred from homology"/>
<keyword evidence="3" id="KW-1003">Cell membrane</keyword>
<comment type="caution">
    <text evidence="9">The sequence shown here is derived from an EMBL/GenBank/DDBJ whole genome shotgun (WGS) entry which is preliminary data.</text>
</comment>
<keyword evidence="6 7" id="KW-0472">Membrane</keyword>
<dbReference type="Pfam" id="PF01757">
    <property type="entry name" value="Acyl_transf_3"/>
    <property type="match status" value="1"/>
</dbReference>
<keyword evidence="5 7" id="KW-1133">Transmembrane helix</keyword>
<comment type="subcellular location">
    <subcellularLocation>
        <location evidence="1">Cell membrane</location>
        <topology evidence="1">Multi-pass membrane protein</topology>
    </subcellularLocation>
</comment>
<organism evidence="9 10">
    <name type="scientific">Bifidobacterium scaligerum</name>
    <dbReference type="NCBI Taxonomy" id="2052656"/>
    <lineage>
        <taxon>Bacteria</taxon>
        <taxon>Bacillati</taxon>
        <taxon>Actinomycetota</taxon>
        <taxon>Actinomycetes</taxon>
        <taxon>Bifidobacteriales</taxon>
        <taxon>Bifidobacteriaceae</taxon>
        <taxon>Bifidobacterium</taxon>
    </lineage>
</organism>
<feature type="domain" description="Acyltransferase 3" evidence="8">
    <location>
        <begin position="1"/>
        <end position="354"/>
    </location>
</feature>
<reference evidence="9 10" key="1">
    <citation type="submission" date="2017-11" db="EMBL/GenBank/DDBJ databases">
        <title>Draft genome sequences of strains TRE 1, TRE D, TRE H and TRI 7, isolated from tamarins, belonging to four potential novel Bifidobacterium species.</title>
        <authorList>
            <person name="Mattarelli P."/>
            <person name="Modesto M."/>
            <person name="Bonetti A."/>
            <person name="Puglisi E."/>
            <person name="Morelli L."/>
        </authorList>
    </citation>
    <scope>NUCLEOTIDE SEQUENCE [LARGE SCALE GENOMIC DNA]</scope>
    <source>
        <strain evidence="10">TRED</strain>
    </source>
</reference>
<feature type="transmembrane region" description="Helical" evidence="7">
    <location>
        <begin position="240"/>
        <end position="259"/>
    </location>
</feature>
<evidence type="ECO:0000256" key="6">
    <source>
        <dbReference type="ARBA" id="ARBA00023136"/>
    </source>
</evidence>
<dbReference type="OrthoDB" id="3660600at2"/>
<dbReference type="PANTHER" id="PTHR40074:SF2">
    <property type="entry name" value="O-ACETYLTRANSFERASE WECH"/>
    <property type="match status" value="1"/>
</dbReference>
<feature type="transmembrane region" description="Helical" evidence="7">
    <location>
        <begin position="27"/>
        <end position="45"/>
    </location>
</feature>
<dbReference type="InterPro" id="IPR002656">
    <property type="entry name" value="Acyl_transf_3_dom"/>
</dbReference>
<dbReference type="GO" id="GO:0016413">
    <property type="term" value="F:O-acetyltransferase activity"/>
    <property type="evidence" value="ECO:0007669"/>
    <property type="project" value="TreeGrafter"/>
</dbReference>
<dbReference type="GO" id="GO:0005886">
    <property type="term" value="C:plasma membrane"/>
    <property type="evidence" value="ECO:0007669"/>
    <property type="project" value="UniProtKB-SubCell"/>
</dbReference>
<keyword evidence="9" id="KW-0012">Acyltransferase</keyword>
<feature type="transmembrane region" description="Helical" evidence="7">
    <location>
        <begin position="154"/>
        <end position="172"/>
    </location>
</feature>
<keyword evidence="4 7" id="KW-0812">Transmembrane</keyword>
<evidence type="ECO:0000256" key="5">
    <source>
        <dbReference type="ARBA" id="ARBA00022989"/>
    </source>
</evidence>
<name>A0A2M9HPE6_9BIFI</name>
<feature type="transmembrane region" description="Helical" evidence="7">
    <location>
        <begin position="184"/>
        <end position="207"/>
    </location>
</feature>
<feature type="transmembrane region" description="Helical" evidence="7">
    <location>
        <begin position="333"/>
        <end position="361"/>
    </location>
</feature>
<dbReference type="AlphaFoldDB" id="A0A2M9HPE6"/>
<feature type="transmembrane region" description="Helical" evidence="7">
    <location>
        <begin position="271"/>
        <end position="289"/>
    </location>
</feature>
<dbReference type="PANTHER" id="PTHR40074">
    <property type="entry name" value="O-ACETYLTRANSFERASE WECH"/>
    <property type="match status" value="1"/>
</dbReference>
<comment type="similarity">
    <text evidence="2">Belongs to the acyltransferase 3 family.</text>
</comment>
<keyword evidence="9" id="KW-0808">Transferase</keyword>
<evidence type="ECO:0000256" key="1">
    <source>
        <dbReference type="ARBA" id="ARBA00004651"/>
    </source>
</evidence>
<dbReference type="GO" id="GO:0009246">
    <property type="term" value="P:enterobacterial common antigen biosynthetic process"/>
    <property type="evidence" value="ECO:0007669"/>
    <property type="project" value="TreeGrafter"/>
</dbReference>
<dbReference type="Proteomes" id="UP000228755">
    <property type="component" value="Unassembled WGS sequence"/>
</dbReference>
<evidence type="ECO:0000256" key="7">
    <source>
        <dbReference type="SAM" id="Phobius"/>
    </source>
</evidence>
<protein>
    <submittedName>
        <fullName evidence="9">Acyltransferase</fullName>
    </submittedName>
</protein>
<evidence type="ECO:0000256" key="3">
    <source>
        <dbReference type="ARBA" id="ARBA00022475"/>
    </source>
</evidence>
<evidence type="ECO:0000256" key="4">
    <source>
        <dbReference type="ARBA" id="ARBA00022692"/>
    </source>
</evidence>
<evidence type="ECO:0000256" key="2">
    <source>
        <dbReference type="ARBA" id="ARBA00007400"/>
    </source>
</evidence>